<evidence type="ECO:0000256" key="1">
    <source>
        <dbReference type="SAM" id="Phobius"/>
    </source>
</evidence>
<sequence length="383" mass="41155">MKRQNIGFTLVELLVVITIIGILMGLLLPAINAARETARRNQCNTQLKNLAVAAIQYENTKKELPGYIQSFGNYAGGTGALDPADPDNSLVPAHTKLGTWVVALLPWLDAQPTYERWTEDRYPLLENGTTPNGGDNGYHQLSTPNLAIMQCGSNPVSVGAFAKNSYIANNGMVGALAAPVSGPGTGVSFLDSQKRANGAFNNKFPRTDRPAGPAVRLDDFKDGFGNTLLFSENVQALPWNRVGFSESATLQDPTATAALNTLANAPYGQGMVWHYEDIDPAASISWNHEGYVPGDINDFPLHRINGGDGTNDRFTLTMSAANAADLARPSSAHVDGVNVSMADGGSRFIADSIDYRVYQALLTPRGKSSDVPWPEYVLQGEEL</sequence>
<dbReference type="PANTHER" id="PTHR30093">
    <property type="entry name" value="GENERAL SECRETION PATHWAY PROTEIN G"/>
    <property type="match status" value="1"/>
</dbReference>
<feature type="transmembrane region" description="Helical" evidence="1">
    <location>
        <begin position="6"/>
        <end position="31"/>
    </location>
</feature>
<evidence type="ECO:0000313" key="4">
    <source>
        <dbReference type="Proteomes" id="UP000315471"/>
    </source>
</evidence>
<accession>A0A5C6DGH7</accession>
<dbReference type="RefSeq" id="WP_146602468.1">
    <property type="nucleotide sequence ID" value="NZ_SJPY01000010.1"/>
</dbReference>
<dbReference type="NCBIfam" id="TIGR02532">
    <property type="entry name" value="IV_pilin_GFxxxE"/>
    <property type="match status" value="1"/>
</dbReference>
<keyword evidence="1" id="KW-0812">Transmembrane</keyword>
<feature type="domain" description="DUF1559" evidence="2">
    <location>
        <begin position="33"/>
        <end position="354"/>
    </location>
</feature>
<dbReference type="Gene3D" id="3.30.700.10">
    <property type="entry name" value="Glycoprotein, Type 4 Pilin"/>
    <property type="match status" value="1"/>
</dbReference>
<dbReference type="Proteomes" id="UP000315471">
    <property type="component" value="Unassembled WGS sequence"/>
</dbReference>
<dbReference type="InterPro" id="IPR045584">
    <property type="entry name" value="Pilin-like"/>
</dbReference>
<dbReference type="Pfam" id="PF07596">
    <property type="entry name" value="SBP_bac_10"/>
    <property type="match status" value="1"/>
</dbReference>
<gene>
    <name evidence="3" type="ORF">Q31b_53810</name>
</gene>
<dbReference type="InterPro" id="IPR011453">
    <property type="entry name" value="DUF1559"/>
</dbReference>
<dbReference type="Pfam" id="PF07963">
    <property type="entry name" value="N_methyl"/>
    <property type="match status" value="1"/>
</dbReference>
<evidence type="ECO:0000259" key="2">
    <source>
        <dbReference type="Pfam" id="PF07596"/>
    </source>
</evidence>
<comment type="caution">
    <text evidence="3">The sequence shown here is derived from an EMBL/GenBank/DDBJ whole genome shotgun (WGS) entry which is preliminary data.</text>
</comment>
<dbReference type="OrthoDB" id="269098at2"/>
<keyword evidence="1" id="KW-1133">Transmembrane helix</keyword>
<keyword evidence="4" id="KW-1185">Reference proteome</keyword>
<dbReference type="EMBL" id="SJPY01000010">
    <property type="protein sequence ID" value="TWU35285.1"/>
    <property type="molecule type" value="Genomic_DNA"/>
</dbReference>
<name>A0A5C6DGH7_9BACT</name>
<dbReference type="PANTHER" id="PTHR30093:SF2">
    <property type="entry name" value="TYPE II SECRETION SYSTEM PROTEIN H"/>
    <property type="match status" value="1"/>
</dbReference>
<protein>
    <recommendedName>
        <fullName evidence="2">DUF1559 domain-containing protein</fullName>
    </recommendedName>
</protein>
<keyword evidence="1" id="KW-0472">Membrane</keyword>
<evidence type="ECO:0000313" key="3">
    <source>
        <dbReference type="EMBL" id="TWU35285.1"/>
    </source>
</evidence>
<organism evidence="3 4">
    <name type="scientific">Novipirellula aureliae</name>
    <dbReference type="NCBI Taxonomy" id="2527966"/>
    <lineage>
        <taxon>Bacteria</taxon>
        <taxon>Pseudomonadati</taxon>
        <taxon>Planctomycetota</taxon>
        <taxon>Planctomycetia</taxon>
        <taxon>Pirellulales</taxon>
        <taxon>Pirellulaceae</taxon>
        <taxon>Novipirellula</taxon>
    </lineage>
</organism>
<dbReference type="InterPro" id="IPR012902">
    <property type="entry name" value="N_methyl_site"/>
</dbReference>
<proteinExistence type="predicted"/>
<dbReference type="SUPFAM" id="SSF54523">
    <property type="entry name" value="Pili subunits"/>
    <property type="match status" value="1"/>
</dbReference>
<dbReference type="AlphaFoldDB" id="A0A5C6DGH7"/>
<reference evidence="3 4" key="1">
    <citation type="submission" date="2019-02" db="EMBL/GenBank/DDBJ databases">
        <title>Deep-cultivation of Planctomycetes and their phenomic and genomic characterization uncovers novel biology.</title>
        <authorList>
            <person name="Wiegand S."/>
            <person name="Jogler M."/>
            <person name="Boedeker C."/>
            <person name="Pinto D."/>
            <person name="Vollmers J."/>
            <person name="Rivas-Marin E."/>
            <person name="Kohn T."/>
            <person name="Peeters S.H."/>
            <person name="Heuer A."/>
            <person name="Rast P."/>
            <person name="Oberbeckmann S."/>
            <person name="Bunk B."/>
            <person name="Jeske O."/>
            <person name="Meyerdierks A."/>
            <person name="Storesund J.E."/>
            <person name="Kallscheuer N."/>
            <person name="Luecker S."/>
            <person name="Lage O.M."/>
            <person name="Pohl T."/>
            <person name="Merkel B.J."/>
            <person name="Hornburger P."/>
            <person name="Mueller R.-W."/>
            <person name="Bruemmer F."/>
            <person name="Labrenz M."/>
            <person name="Spormann A.M."/>
            <person name="Op Den Camp H."/>
            <person name="Overmann J."/>
            <person name="Amann R."/>
            <person name="Jetten M.S.M."/>
            <person name="Mascher T."/>
            <person name="Medema M.H."/>
            <person name="Devos D.P."/>
            <person name="Kaster A.-K."/>
            <person name="Ovreas L."/>
            <person name="Rohde M."/>
            <person name="Galperin M.Y."/>
            <person name="Jogler C."/>
        </authorList>
    </citation>
    <scope>NUCLEOTIDE SEQUENCE [LARGE SCALE GENOMIC DNA]</scope>
    <source>
        <strain evidence="3 4">Q31b</strain>
    </source>
</reference>